<organism evidence="1 2">
    <name type="scientific">Kineococcus gynurae</name>
    <dbReference type="NCBI Taxonomy" id="452979"/>
    <lineage>
        <taxon>Bacteria</taxon>
        <taxon>Bacillati</taxon>
        <taxon>Actinomycetota</taxon>
        <taxon>Actinomycetes</taxon>
        <taxon>Kineosporiales</taxon>
        <taxon>Kineosporiaceae</taxon>
        <taxon>Kineococcus</taxon>
    </lineage>
</organism>
<dbReference type="Pfam" id="PF05130">
    <property type="entry name" value="FlgN"/>
    <property type="match status" value="1"/>
</dbReference>
<keyword evidence="2" id="KW-1185">Reference proteome</keyword>
<dbReference type="Gene3D" id="1.20.58.300">
    <property type="entry name" value="FlgN-like"/>
    <property type="match status" value="1"/>
</dbReference>
<proteinExistence type="predicted"/>
<dbReference type="RefSeq" id="WP_380134402.1">
    <property type="nucleotide sequence ID" value="NZ_JBHLUI010000001.1"/>
</dbReference>
<dbReference type="Proteomes" id="UP001589748">
    <property type="component" value="Unassembled WGS sequence"/>
</dbReference>
<evidence type="ECO:0000313" key="1">
    <source>
        <dbReference type="EMBL" id="MFB9378781.1"/>
    </source>
</evidence>
<evidence type="ECO:0000313" key="2">
    <source>
        <dbReference type="Proteomes" id="UP001589748"/>
    </source>
</evidence>
<protein>
    <submittedName>
        <fullName evidence="1">Flagellar export chaperone FlgN</fullName>
    </submittedName>
</protein>
<keyword evidence="1" id="KW-0966">Cell projection</keyword>
<dbReference type="EMBL" id="JBHMDM010000012">
    <property type="protein sequence ID" value="MFB9378781.1"/>
    <property type="molecule type" value="Genomic_DNA"/>
</dbReference>
<reference evidence="1 2" key="1">
    <citation type="submission" date="2024-09" db="EMBL/GenBank/DDBJ databases">
        <authorList>
            <person name="Sun Q."/>
            <person name="Mori K."/>
        </authorList>
    </citation>
    <scope>NUCLEOTIDE SEQUENCE [LARGE SCALE GENOMIC DNA]</scope>
    <source>
        <strain evidence="1 2">TISTR 1856</strain>
    </source>
</reference>
<gene>
    <name evidence="1" type="primary">flgN</name>
    <name evidence="1" type="ORF">ACFFVI_17605</name>
</gene>
<dbReference type="InterPro" id="IPR007809">
    <property type="entry name" value="FlgN-like"/>
</dbReference>
<name>A0ABV5LXH3_9ACTN</name>
<comment type="caution">
    <text evidence="1">The sequence shown here is derived from an EMBL/GenBank/DDBJ whole genome shotgun (WGS) entry which is preliminary data.</text>
</comment>
<sequence>MGLAEVSSILWKERELLELLLFKLEEEQLVLASGRSRWLAHATREVEFVLEQIRSTELLRAVEVDAVAEQLGLAPSPSLTVLAQNAPEPWDQLFGAHRDAFLTLTAEIQTLADANRDLLSTGGRALREALLGLDEGLDTYTAQGKNDSGPRAGNRAYFVDKAF</sequence>
<keyword evidence="1" id="KW-0282">Flagellum</keyword>
<accession>A0ABV5LXH3</accession>
<keyword evidence="1" id="KW-0969">Cilium</keyword>